<accession>A0ABD6ESU8</accession>
<dbReference type="InterPro" id="IPR023779">
    <property type="entry name" value="Chromodomain_CS"/>
</dbReference>
<organism evidence="5 6">
    <name type="scientific">Gnathostoma spinigerum</name>
    <dbReference type="NCBI Taxonomy" id="75299"/>
    <lineage>
        <taxon>Eukaryota</taxon>
        <taxon>Metazoa</taxon>
        <taxon>Ecdysozoa</taxon>
        <taxon>Nematoda</taxon>
        <taxon>Chromadorea</taxon>
        <taxon>Rhabditida</taxon>
        <taxon>Spirurina</taxon>
        <taxon>Gnathostomatomorpha</taxon>
        <taxon>Gnathostomatoidea</taxon>
        <taxon>Gnathostomatidae</taxon>
        <taxon>Gnathostoma</taxon>
    </lineage>
</organism>
<dbReference type="AlphaFoldDB" id="A0ABD6ESU8"/>
<name>A0ABD6ESU8_9BILA</name>
<evidence type="ECO:0000256" key="1">
    <source>
        <dbReference type="ARBA" id="ARBA00004123"/>
    </source>
</evidence>
<dbReference type="InterPro" id="IPR000953">
    <property type="entry name" value="Chromo/chromo_shadow_dom"/>
</dbReference>
<keyword evidence="2" id="KW-0539">Nucleus</keyword>
<feature type="region of interest" description="Disordered" evidence="3">
    <location>
        <begin position="218"/>
        <end position="238"/>
    </location>
</feature>
<feature type="region of interest" description="Disordered" evidence="3">
    <location>
        <begin position="25"/>
        <end position="46"/>
    </location>
</feature>
<dbReference type="PROSITE" id="PS50013">
    <property type="entry name" value="CHROMO_2"/>
    <property type="match status" value="1"/>
</dbReference>
<comment type="caution">
    <text evidence="5">The sequence shown here is derived from an EMBL/GenBank/DDBJ whole genome shotgun (WGS) entry which is preliminary data.</text>
</comment>
<reference evidence="5 6" key="1">
    <citation type="submission" date="2024-08" db="EMBL/GenBank/DDBJ databases">
        <title>Gnathostoma spinigerum genome.</title>
        <authorList>
            <person name="Gonzalez-Bertolin B."/>
            <person name="Monzon S."/>
            <person name="Zaballos A."/>
            <person name="Jimenez P."/>
            <person name="Dekumyoy P."/>
            <person name="Varona S."/>
            <person name="Cuesta I."/>
            <person name="Sumanam S."/>
            <person name="Adisakwattana P."/>
            <person name="Gasser R.B."/>
            <person name="Hernandez-Gonzalez A."/>
            <person name="Young N.D."/>
            <person name="Perteguer M.J."/>
        </authorList>
    </citation>
    <scope>NUCLEOTIDE SEQUENCE [LARGE SCALE GENOMIC DNA]</scope>
    <source>
        <strain evidence="5">AL3</strain>
        <tissue evidence="5">Liver</tissue>
    </source>
</reference>
<dbReference type="PROSITE" id="PS00598">
    <property type="entry name" value="CHROMO_1"/>
    <property type="match status" value="1"/>
</dbReference>
<dbReference type="GO" id="GO:0005634">
    <property type="term" value="C:nucleus"/>
    <property type="evidence" value="ECO:0007669"/>
    <property type="project" value="UniProtKB-SubCell"/>
</dbReference>
<protein>
    <recommendedName>
        <fullName evidence="4">Chromo domain-containing protein</fullName>
    </recommendedName>
</protein>
<dbReference type="InterPro" id="IPR016197">
    <property type="entry name" value="Chromo-like_dom_sf"/>
</dbReference>
<feature type="domain" description="Chromo" evidence="4">
    <location>
        <begin position="67"/>
        <end position="113"/>
    </location>
</feature>
<evidence type="ECO:0000256" key="2">
    <source>
        <dbReference type="ARBA" id="ARBA00023242"/>
    </source>
</evidence>
<feature type="compositionally biased region" description="Low complexity" evidence="3">
    <location>
        <begin position="25"/>
        <end position="45"/>
    </location>
</feature>
<evidence type="ECO:0000313" key="6">
    <source>
        <dbReference type="Proteomes" id="UP001608902"/>
    </source>
</evidence>
<evidence type="ECO:0000256" key="3">
    <source>
        <dbReference type="SAM" id="MobiDB-lite"/>
    </source>
</evidence>
<dbReference type="InterPro" id="IPR023780">
    <property type="entry name" value="Chromo_domain"/>
</dbReference>
<evidence type="ECO:0000313" key="5">
    <source>
        <dbReference type="EMBL" id="MFH4982600.1"/>
    </source>
</evidence>
<sequence>MRITQMHKKTSRLRAHVAEVLSADTENATASSSTDSNSSSNSSSALPPLSVSPFVFLTSQRRRQESYEISQILDISDEDNETKFLVRWKGYDKSADSWVPLRDMHADRLVIEFLLDDRRKRRLVSSPPAVNSQKGLGPTNPKIMCTGCSRANECAEGSSSDSDITQSKIAPSVDEGRTVFQESGFSDDTVEVSRVAKSSDIHETVANSEMTVLPNTNAEDAENASKHIENSQCSDPLC</sequence>
<evidence type="ECO:0000259" key="4">
    <source>
        <dbReference type="PROSITE" id="PS50013"/>
    </source>
</evidence>
<dbReference type="Gene3D" id="2.40.50.40">
    <property type="match status" value="1"/>
</dbReference>
<dbReference type="Pfam" id="PF00385">
    <property type="entry name" value="Chromo"/>
    <property type="match status" value="1"/>
</dbReference>
<gene>
    <name evidence="5" type="ORF">AB6A40_009309</name>
</gene>
<dbReference type="EMBL" id="JBGFUD010009666">
    <property type="protein sequence ID" value="MFH4982600.1"/>
    <property type="molecule type" value="Genomic_DNA"/>
</dbReference>
<dbReference type="SMART" id="SM00298">
    <property type="entry name" value="CHROMO"/>
    <property type="match status" value="1"/>
</dbReference>
<dbReference type="SUPFAM" id="SSF54160">
    <property type="entry name" value="Chromo domain-like"/>
    <property type="match status" value="1"/>
</dbReference>
<comment type="subcellular location">
    <subcellularLocation>
        <location evidence="1">Nucleus</location>
    </subcellularLocation>
</comment>
<keyword evidence="6" id="KW-1185">Reference proteome</keyword>
<proteinExistence type="predicted"/>
<dbReference type="Proteomes" id="UP001608902">
    <property type="component" value="Unassembled WGS sequence"/>
</dbReference>